<evidence type="ECO:0000256" key="5">
    <source>
        <dbReference type="ARBA" id="ARBA00007383"/>
    </source>
</evidence>
<dbReference type="GO" id="GO:0043137">
    <property type="term" value="P:DNA replication, removal of RNA primer"/>
    <property type="evidence" value="ECO:0007669"/>
    <property type="project" value="TreeGrafter"/>
</dbReference>
<dbReference type="Pfam" id="PF01351">
    <property type="entry name" value="RNase_HII"/>
    <property type="match status" value="1"/>
</dbReference>
<evidence type="ECO:0000256" key="12">
    <source>
        <dbReference type="PROSITE-ProRule" id="PRU01319"/>
    </source>
</evidence>
<feature type="binding site" evidence="12">
    <location>
        <position position="23"/>
    </location>
    <ligand>
        <name>a divalent metal cation</name>
        <dbReference type="ChEBI" id="CHEBI:60240"/>
    </ligand>
</feature>
<dbReference type="SUPFAM" id="SSF53098">
    <property type="entry name" value="Ribonuclease H-like"/>
    <property type="match status" value="1"/>
</dbReference>
<comment type="similarity">
    <text evidence="5 13">Belongs to the RNase HII family.</text>
</comment>
<evidence type="ECO:0000259" key="14">
    <source>
        <dbReference type="PROSITE" id="PS51975"/>
    </source>
</evidence>
<evidence type="ECO:0000256" key="4">
    <source>
        <dbReference type="ARBA" id="ARBA00004496"/>
    </source>
</evidence>
<dbReference type="InterPro" id="IPR012337">
    <property type="entry name" value="RNaseH-like_sf"/>
</dbReference>
<dbReference type="CDD" id="cd07182">
    <property type="entry name" value="RNase_HII_bacteria_HII_like"/>
    <property type="match status" value="1"/>
</dbReference>
<dbReference type="GO" id="GO:0004523">
    <property type="term" value="F:RNA-DNA hybrid ribonuclease activity"/>
    <property type="evidence" value="ECO:0007669"/>
    <property type="project" value="UniProtKB-UniRule"/>
</dbReference>
<comment type="cofactor">
    <cofactor evidence="2">
        <name>Mg(2+)</name>
        <dbReference type="ChEBI" id="CHEBI:18420"/>
    </cofactor>
</comment>
<dbReference type="EMBL" id="MHCC01000025">
    <property type="protein sequence ID" value="OGY12730.1"/>
    <property type="molecule type" value="Genomic_DNA"/>
</dbReference>
<accession>A0A1G1VBD9</accession>
<dbReference type="NCBIfam" id="NF000595">
    <property type="entry name" value="PRK00015.1-3"/>
    <property type="match status" value="1"/>
</dbReference>
<evidence type="ECO:0000313" key="16">
    <source>
        <dbReference type="Proteomes" id="UP000178659"/>
    </source>
</evidence>
<comment type="cofactor">
    <cofactor evidence="12">
        <name>Mn(2+)</name>
        <dbReference type="ChEBI" id="CHEBI:29035"/>
    </cofactor>
    <cofactor evidence="12">
        <name>Mg(2+)</name>
        <dbReference type="ChEBI" id="CHEBI:18420"/>
    </cofactor>
    <text evidence="12">Manganese or magnesium. Binds 1 divalent metal ion per monomer in the absence of substrate. May bind a second metal ion after substrate binding.</text>
</comment>
<evidence type="ECO:0000256" key="3">
    <source>
        <dbReference type="ARBA" id="ARBA00004065"/>
    </source>
</evidence>
<dbReference type="AlphaFoldDB" id="A0A1G1VBD9"/>
<comment type="caution">
    <text evidence="15">The sequence shown here is derived from an EMBL/GenBank/DDBJ whole genome shotgun (WGS) entry which is preliminary data.</text>
</comment>
<dbReference type="PANTHER" id="PTHR10954:SF18">
    <property type="entry name" value="RIBONUCLEASE HII"/>
    <property type="match status" value="1"/>
</dbReference>
<feature type="binding site" evidence="12">
    <location>
        <position position="151"/>
    </location>
    <ligand>
        <name>a divalent metal cation</name>
        <dbReference type="ChEBI" id="CHEBI:60240"/>
    </ligand>
</feature>
<dbReference type="GO" id="GO:0003723">
    <property type="term" value="F:RNA binding"/>
    <property type="evidence" value="ECO:0007669"/>
    <property type="project" value="UniProtKB-UniRule"/>
</dbReference>
<dbReference type="InterPro" id="IPR036397">
    <property type="entry name" value="RNaseH_sf"/>
</dbReference>
<evidence type="ECO:0000256" key="7">
    <source>
        <dbReference type="ARBA" id="ARBA00022722"/>
    </source>
</evidence>
<keyword evidence="7 12" id="KW-0540">Nuclease</keyword>
<keyword evidence="9 12" id="KW-0255">Endonuclease</keyword>
<dbReference type="GO" id="GO:0032299">
    <property type="term" value="C:ribonuclease H2 complex"/>
    <property type="evidence" value="ECO:0007669"/>
    <property type="project" value="TreeGrafter"/>
</dbReference>
<keyword evidence="11" id="KW-0464">Manganese</keyword>
<organism evidence="15 16">
    <name type="scientific">Candidatus Blackburnbacteria bacterium RIFCSPLOWO2_01_FULL_40_20</name>
    <dbReference type="NCBI Taxonomy" id="1797519"/>
    <lineage>
        <taxon>Bacteria</taxon>
        <taxon>Candidatus Blackburniibacteriota</taxon>
    </lineage>
</organism>
<comment type="subcellular location">
    <subcellularLocation>
        <location evidence="4">Cytoplasm</location>
    </subcellularLocation>
</comment>
<keyword evidence="10 12" id="KW-0378">Hydrolase</keyword>
<name>A0A1G1VBD9_9BACT</name>
<evidence type="ECO:0000256" key="9">
    <source>
        <dbReference type="ARBA" id="ARBA00022759"/>
    </source>
</evidence>
<feature type="domain" description="RNase H type-2" evidence="14">
    <location>
        <begin position="16"/>
        <end position="240"/>
    </location>
</feature>
<reference evidence="15 16" key="1">
    <citation type="journal article" date="2016" name="Nat. Commun.">
        <title>Thousands of microbial genomes shed light on interconnected biogeochemical processes in an aquifer system.</title>
        <authorList>
            <person name="Anantharaman K."/>
            <person name="Brown C.T."/>
            <person name="Hug L.A."/>
            <person name="Sharon I."/>
            <person name="Castelle C.J."/>
            <person name="Probst A.J."/>
            <person name="Thomas B.C."/>
            <person name="Singh A."/>
            <person name="Wilkins M.J."/>
            <person name="Karaoz U."/>
            <person name="Brodie E.L."/>
            <person name="Williams K.H."/>
            <person name="Hubbard S.S."/>
            <person name="Banfield J.F."/>
        </authorList>
    </citation>
    <scope>NUCLEOTIDE SEQUENCE [LARGE SCALE GENOMIC DNA]</scope>
</reference>
<dbReference type="PANTHER" id="PTHR10954">
    <property type="entry name" value="RIBONUCLEASE H2 SUBUNIT A"/>
    <property type="match status" value="1"/>
</dbReference>
<dbReference type="Proteomes" id="UP000178659">
    <property type="component" value="Unassembled WGS sequence"/>
</dbReference>
<dbReference type="GO" id="GO:0006298">
    <property type="term" value="P:mismatch repair"/>
    <property type="evidence" value="ECO:0007669"/>
    <property type="project" value="TreeGrafter"/>
</dbReference>
<comment type="catalytic activity">
    <reaction evidence="1 12 13">
        <text>Endonucleolytic cleavage to 5'-phosphomonoester.</text>
        <dbReference type="EC" id="3.1.26.4"/>
    </reaction>
</comment>
<evidence type="ECO:0000256" key="13">
    <source>
        <dbReference type="RuleBase" id="RU003515"/>
    </source>
</evidence>
<protein>
    <recommendedName>
        <fullName evidence="13">Ribonuclease</fullName>
        <ecNumber evidence="13">3.1.26.4</ecNumber>
    </recommendedName>
</protein>
<dbReference type="EC" id="3.1.26.4" evidence="13"/>
<evidence type="ECO:0000256" key="11">
    <source>
        <dbReference type="ARBA" id="ARBA00023211"/>
    </source>
</evidence>
<dbReference type="Gene3D" id="3.30.420.10">
    <property type="entry name" value="Ribonuclease H-like superfamily/Ribonuclease H"/>
    <property type="match status" value="1"/>
</dbReference>
<evidence type="ECO:0000256" key="2">
    <source>
        <dbReference type="ARBA" id="ARBA00001946"/>
    </source>
</evidence>
<evidence type="ECO:0000256" key="1">
    <source>
        <dbReference type="ARBA" id="ARBA00000077"/>
    </source>
</evidence>
<proteinExistence type="inferred from homology"/>
<dbReference type="InterPro" id="IPR022898">
    <property type="entry name" value="RNase_HII"/>
</dbReference>
<evidence type="ECO:0000256" key="6">
    <source>
        <dbReference type="ARBA" id="ARBA00022490"/>
    </source>
</evidence>
<dbReference type="InterPro" id="IPR001352">
    <property type="entry name" value="RNase_HII/HIII"/>
</dbReference>
<dbReference type="InterPro" id="IPR024567">
    <property type="entry name" value="RNase_HII/HIII_dom"/>
</dbReference>
<dbReference type="GO" id="GO:0005737">
    <property type="term" value="C:cytoplasm"/>
    <property type="evidence" value="ECO:0007669"/>
    <property type="project" value="UniProtKB-SubCell"/>
</dbReference>
<evidence type="ECO:0000313" key="15">
    <source>
        <dbReference type="EMBL" id="OGY12730.1"/>
    </source>
</evidence>
<evidence type="ECO:0000256" key="10">
    <source>
        <dbReference type="ARBA" id="ARBA00022801"/>
    </source>
</evidence>
<keyword evidence="6" id="KW-0963">Cytoplasm</keyword>
<feature type="binding site" evidence="12">
    <location>
        <position position="22"/>
    </location>
    <ligand>
        <name>a divalent metal cation</name>
        <dbReference type="ChEBI" id="CHEBI:60240"/>
    </ligand>
</feature>
<comment type="function">
    <text evidence="3 13">Endonuclease that specifically degrades the RNA of RNA-DNA hybrids.</text>
</comment>
<evidence type="ECO:0000256" key="8">
    <source>
        <dbReference type="ARBA" id="ARBA00022723"/>
    </source>
</evidence>
<gene>
    <name evidence="15" type="ORF">A3A77_00375</name>
</gene>
<dbReference type="PROSITE" id="PS51975">
    <property type="entry name" value="RNASE_H_2"/>
    <property type="match status" value="1"/>
</dbReference>
<keyword evidence="8 12" id="KW-0479">Metal-binding</keyword>
<sequence>MADFVFEKKFWKKGFKVVAGTDEVGRGAWAGPVVAAVVVWPPLKFSIFNFPARGEARLRRQFEISKGIKIDDSKKLNPQQRENADRWIKENALVWGIGEAPVSVINRLGIGKATRMAFRRAVAGCNKRLQTTAKNMTVDGRSLTVDFLLIDAFYLPFTKGIKRKNQLAIIHGDEKSFSIAAASIIAKVYRDNLMCKLAQKYKKYGWDKNKGYGTLKHQEAIKKHGLTHLHRKDFVQKELK</sequence>
<dbReference type="GO" id="GO:0046872">
    <property type="term" value="F:metal ion binding"/>
    <property type="evidence" value="ECO:0007669"/>
    <property type="project" value="UniProtKB-KW"/>
</dbReference>